<dbReference type="EMBL" id="VYZD01000766">
    <property type="protein sequence ID" value="NWR92343.1"/>
    <property type="molecule type" value="Genomic_DNA"/>
</dbReference>
<evidence type="ECO:0000256" key="2">
    <source>
        <dbReference type="ARBA" id="ARBA00004138"/>
    </source>
</evidence>
<evidence type="ECO:0000313" key="9">
    <source>
        <dbReference type="EMBL" id="NWR92343.1"/>
    </source>
</evidence>
<evidence type="ECO:0000256" key="1">
    <source>
        <dbReference type="ARBA" id="ARBA00004114"/>
    </source>
</evidence>
<dbReference type="Pfam" id="PF15311">
    <property type="entry name" value="HYLS1_C"/>
    <property type="match status" value="1"/>
</dbReference>
<keyword evidence="4" id="KW-0963">Cytoplasm</keyword>
<protein>
    <submittedName>
        <fullName evidence="9">HYLS1 protein</fullName>
    </submittedName>
</protein>
<proteinExistence type="inferred from homology"/>
<comment type="caution">
    <text evidence="9">The sequence shown here is derived from an EMBL/GenBank/DDBJ whole genome shotgun (WGS) entry which is preliminary data.</text>
</comment>
<accession>A0A7K5B8J6</accession>
<keyword evidence="6" id="KW-0206">Cytoskeleton</keyword>
<dbReference type="PANTHER" id="PTHR34174">
    <property type="entry name" value="HYDROLETHALUS SYNDROME PROTEIN 1"/>
    <property type="match status" value="1"/>
</dbReference>
<evidence type="ECO:0000256" key="6">
    <source>
        <dbReference type="ARBA" id="ARBA00023212"/>
    </source>
</evidence>
<evidence type="ECO:0000256" key="5">
    <source>
        <dbReference type="ARBA" id="ARBA00022794"/>
    </source>
</evidence>
<name>A0A7K5B8J6_9FURN</name>
<dbReference type="InterPro" id="IPR052319">
    <property type="entry name" value="Centriolar_ciliogenesis_assoc"/>
</dbReference>
<dbReference type="PANTHER" id="PTHR34174:SF1">
    <property type="entry name" value="CENTRIOLAR AND CILIOGENESIS-ASSOCIATED PROTEIN HYLS1"/>
    <property type="match status" value="1"/>
</dbReference>
<feature type="domain" description="Centriolar and ciliogenesis-associated protein HYLS1 C-terminal" evidence="8">
    <location>
        <begin position="1"/>
        <end position="52"/>
    </location>
</feature>
<evidence type="ECO:0000256" key="7">
    <source>
        <dbReference type="ARBA" id="ARBA00023273"/>
    </source>
</evidence>
<keyword evidence="10" id="KW-1185">Reference proteome</keyword>
<evidence type="ECO:0000256" key="4">
    <source>
        <dbReference type="ARBA" id="ARBA00022490"/>
    </source>
</evidence>
<sequence>DPHESLRWAMRRQMAQSGLPRRPPKRLVPNTYVVPTTKQRAALRWAVRQDLAHCIMPHRN</sequence>
<feature type="non-terminal residue" evidence="9">
    <location>
        <position position="1"/>
    </location>
</feature>
<keyword evidence="5" id="KW-0970">Cilium biogenesis/degradation</keyword>
<dbReference type="AlphaFoldDB" id="A0A7K5B8J6"/>
<keyword evidence="7" id="KW-0966">Cell projection</keyword>
<dbReference type="GO" id="GO:0005814">
    <property type="term" value="C:centriole"/>
    <property type="evidence" value="ECO:0007669"/>
    <property type="project" value="UniProtKB-SubCell"/>
</dbReference>
<dbReference type="GO" id="GO:0060271">
    <property type="term" value="P:cilium assembly"/>
    <property type="evidence" value="ECO:0007669"/>
    <property type="project" value="TreeGrafter"/>
</dbReference>
<feature type="non-terminal residue" evidence="9">
    <location>
        <position position="60"/>
    </location>
</feature>
<dbReference type="GO" id="GO:0097730">
    <property type="term" value="C:non-motile cilium"/>
    <property type="evidence" value="ECO:0007669"/>
    <property type="project" value="TreeGrafter"/>
</dbReference>
<gene>
    <name evidence="9" type="primary">Hyls1</name>
    <name evidence="9" type="ORF">FURFIG_R12713</name>
</gene>
<evidence type="ECO:0000313" key="10">
    <source>
        <dbReference type="Proteomes" id="UP000529852"/>
    </source>
</evidence>
<evidence type="ECO:0000256" key="3">
    <source>
        <dbReference type="ARBA" id="ARBA00010091"/>
    </source>
</evidence>
<dbReference type="InterPro" id="IPR027918">
    <property type="entry name" value="HYLS1_C_dom"/>
</dbReference>
<dbReference type="Proteomes" id="UP000529852">
    <property type="component" value="Unassembled WGS sequence"/>
</dbReference>
<reference evidence="9 10" key="1">
    <citation type="submission" date="2019-09" db="EMBL/GenBank/DDBJ databases">
        <title>Bird 10,000 Genomes (B10K) Project - Family phase.</title>
        <authorList>
            <person name="Zhang G."/>
        </authorList>
    </citation>
    <scope>NUCLEOTIDE SEQUENCE [LARGE SCALE GENOMIC DNA]</scope>
    <source>
        <strain evidence="9">B10K-DU-003-06</strain>
    </source>
</reference>
<comment type="subcellular location">
    <subcellularLocation>
        <location evidence="2">Cell projection</location>
        <location evidence="2">Cilium</location>
    </subcellularLocation>
    <subcellularLocation>
        <location evidence="1">Cytoplasm</location>
        <location evidence="1">Cytoskeleton</location>
        <location evidence="1">Microtubule organizing center</location>
        <location evidence="1">Centrosome</location>
        <location evidence="1">Centriole</location>
    </subcellularLocation>
</comment>
<evidence type="ECO:0000259" key="8">
    <source>
        <dbReference type="Pfam" id="PF15311"/>
    </source>
</evidence>
<comment type="similarity">
    <text evidence="3">Belongs to the HYLS1 family.</text>
</comment>
<organism evidence="9 10">
    <name type="scientific">Furnarius figulus</name>
    <dbReference type="NCBI Taxonomy" id="463165"/>
    <lineage>
        <taxon>Eukaryota</taxon>
        <taxon>Metazoa</taxon>
        <taxon>Chordata</taxon>
        <taxon>Craniata</taxon>
        <taxon>Vertebrata</taxon>
        <taxon>Euteleostomi</taxon>
        <taxon>Archelosauria</taxon>
        <taxon>Archosauria</taxon>
        <taxon>Dinosauria</taxon>
        <taxon>Saurischia</taxon>
        <taxon>Theropoda</taxon>
        <taxon>Coelurosauria</taxon>
        <taxon>Aves</taxon>
        <taxon>Neognathae</taxon>
        <taxon>Neoaves</taxon>
        <taxon>Telluraves</taxon>
        <taxon>Australaves</taxon>
        <taxon>Passeriformes</taxon>
        <taxon>Furnariidae</taxon>
        <taxon>Furnarius</taxon>
    </lineage>
</organism>